<dbReference type="PANTHER" id="PTHR40053:SF1">
    <property type="entry name" value="SPORULATION-CONTROL PROTEIN SPO0M"/>
    <property type="match status" value="1"/>
</dbReference>
<comment type="caution">
    <text evidence="1">The sequence shown here is derived from an EMBL/GenBank/DDBJ whole genome shotgun (WGS) entry which is preliminary data.</text>
</comment>
<gene>
    <name evidence="1" type="ORF">GCM10023235_40810</name>
</gene>
<organism evidence="1 2">
    <name type="scientific">Kitasatospora terrestris</name>
    <dbReference type="NCBI Taxonomy" id="258051"/>
    <lineage>
        <taxon>Bacteria</taxon>
        <taxon>Bacillati</taxon>
        <taxon>Actinomycetota</taxon>
        <taxon>Actinomycetes</taxon>
        <taxon>Kitasatosporales</taxon>
        <taxon>Streptomycetaceae</taxon>
        <taxon>Kitasatospora</taxon>
    </lineage>
</organism>
<dbReference type="PANTHER" id="PTHR40053">
    <property type="entry name" value="SPORULATION-CONTROL PROTEIN SPO0M"/>
    <property type="match status" value="1"/>
</dbReference>
<dbReference type="Proteomes" id="UP001501752">
    <property type="component" value="Unassembled WGS sequence"/>
</dbReference>
<dbReference type="EMBL" id="BAABIS010000001">
    <property type="protein sequence ID" value="GAA4858894.1"/>
    <property type="molecule type" value="Genomic_DNA"/>
</dbReference>
<protein>
    <submittedName>
        <fullName evidence="1">Sporulation protein</fullName>
    </submittedName>
</protein>
<dbReference type="RefSeq" id="WP_345698285.1">
    <property type="nucleotide sequence ID" value="NZ_BAABIS010000001.1"/>
</dbReference>
<accession>A0ABP9DYH0</accession>
<dbReference type="InterPro" id="IPR009776">
    <property type="entry name" value="Spore_0_M"/>
</dbReference>
<sequence>MVFKKLLGALGVGGPSVDTVLANPVAQPGGTLQGQVNLVGGTQDVQITGITLTLVARVEHEHSEGESVSNTAFAKFGVSAPLKLTAGENRSIPFAVQLPYETPVTTVGGWQLPGMAIGVRTEVEIAGALDKGDADPLGIAPLPVQQRVIEAFGALGFRLRSADLEAGHIRDSAQSLPFYQEIEFAAAPQYAHLCQAVELTFLTTPHQVEVVLEFDRRRGSDVINRYHLDHSAAEQDLTGTVDGWLQQAAAGGHHGHGGHGGGHGAGWGAVAAGAAVGVVGGFVLDEIVDEAVEEFFED</sequence>
<proteinExistence type="predicted"/>
<name>A0ABP9DYH0_9ACTN</name>
<keyword evidence="2" id="KW-1185">Reference proteome</keyword>
<reference evidence="2" key="1">
    <citation type="journal article" date="2019" name="Int. J. Syst. Evol. Microbiol.">
        <title>The Global Catalogue of Microorganisms (GCM) 10K type strain sequencing project: providing services to taxonomists for standard genome sequencing and annotation.</title>
        <authorList>
            <consortium name="The Broad Institute Genomics Platform"/>
            <consortium name="The Broad Institute Genome Sequencing Center for Infectious Disease"/>
            <person name="Wu L."/>
            <person name="Ma J."/>
        </authorList>
    </citation>
    <scope>NUCLEOTIDE SEQUENCE [LARGE SCALE GENOMIC DNA]</scope>
    <source>
        <strain evidence="2">JCM 13006</strain>
    </source>
</reference>
<dbReference type="Pfam" id="PF07070">
    <property type="entry name" value="Spo0M"/>
    <property type="match status" value="1"/>
</dbReference>
<evidence type="ECO:0000313" key="1">
    <source>
        <dbReference type="EMBL" id="GAA4858894.1"/>
    </source>
</evidence>
<evidence type="ECO:0000313" key="2">
    <source>
        <dbReference type="Proteomes" id="UP001501752"/>
    </source>
</evidence>